<dbReference type="CDD" id="cd00614">
    <property type="entry name" value="CGS_like"/>
    <property type="match status" value="1"/>
</dbReference>
<dbReference type="SUPFAM" id="SSF53383">
    <property type="entry name" value="PLP-dependent transferases"/>
    <property type="match status" value="1"/>
</dbReference>
<reference evidence="10 11" key="1">
    <citation type="submission" date="2006-10" db="EMBL/GenBank/DDBJ databases">
        <title>Complete sequence of chromosome of Pelobacter propionicus DSM 2379.</title>
        <authorList>
            <consortium name="US DOE Joint Genome Institute"/>
            <person name="Copeland A."/>
            <person name="Lucas S."/>
            <person name="Lapidus A."/>
            <person name="Barry K."/>
            <person name="Detter J.C."/>
            <person name="Glavina del Rio T."/>
            <person name="Hammon N."/>
            <person name="Israni S."/>
            <person name="Dalin E."/>
            <person name="Tice H."/>
            <person name="Pitluck S."/>
            <person name="Saunders E."/>
            <person name="Brettin T."/>
            <person name="Bruce D."/>
            <person name="Han C."/>
            <person name="Tapia R."/>
            <person name="Schmutz J."/>
            <person name="Larimer F."/>
            <person name="Land M."/>
            <person name="Hauser L."/>
            <person name="Kyrpides N."/>
            <person name="Kim E."/>
            <person name="Lovley D."/>
            <person name="Richardson P."/>
        </authorList>
    </citation>
    <scope>NUCLEOTIDE SEQUENCE [LARGE SCALE GENOMIC DNA]</scope>
    <source>
        <strain evidence="11">DSM 2379 / NBRC 103807 / OttBd1</strain>
    </source>
</reference>
<dbReference type="HOGENOM" id="CLU_018986_2_0_7"/>
<dbReference type="InterPro" id="IPR015424">
    <property type="entry name" value="PyrdxlP-dep_Trfase"/>
</dbReference>
<dbReference type="Proteomes" id="UP000006732">
    <property type="component" value="Chromosome"/>
</dbReference>
<dbReference type="PIRSF" id="PIRSF001434">
    <property type="entry name" value="CGS"/>
    <property type="match status" value="1"/>
</dbReference>
<dbReference type="GO" id="GO:0019346">
    <property type="term" value="P:transsulfuration"/>
    <property type="evidence" value="ECO:0007669"/>
    <property type="project" value="InterPro"/>
</dbReference>
<name>A1AQ23_PELPD</name>
<comment type="similarity">
    <text evidence="2 9">Belongs to the trans-sulfuration enzymes family.</text>
</comment>
<dbReference type="PROSITE" id="PS00868">
    <property type="entry name" value="CYS_MET_METAB_PP"/>
    <property type="match status" value="1"/>
</dbReference>
<accession>A1AQ23</accession>
<dbReference type="GO" id="GO:0030170">
    <property type="term" value="F:pyridoxal phosphate binding"/>
    <property type="evidence" value="ECO:0007669"/>
    <property type="project" value="InterPro"/>
</dbReference>
<evidence type="ECO:0000256" key="5">
    <source>
        <dbReference type="ARBA" id="ARBA00022898"/>
    </source>
</evidence>
<dbReference type="STRING" id="338966.Ppro_1831"/>
<dbReference type="RefSeq" id="WP_011735720.1">
    <property type="nucleotide sequence ID" value="NC_008609.1"/>
</dbReference>
<evidence type="ECO:0000313" key="10">
    <source>
        <dbReference type="EMBL" id="ABK99443.1"/>
    </source>
</evidence>
<dbReference type="InterPro" id="IPR000277">
    <property type="entry name" value="Cys/Met-Metab_PyrdxlP-dep_enz"/>
</dbReference>
<evidence type="ECO:0000256" key="6">
    <source>
        <dbReference type="ARBA" id="ARBA00023167"/>
    </source>
</evidence>
<dbReference type="Gene3D" id="3.40.640.10">
    <property type="entry name" value="Type I PLP-dependent aspartate aminotransferase-like (Major domain)"/>
    <property type="match status" value="1"/>
</dbReference>
<evidence type="ECO:0000256" key="8">
    <source>
        <dbReference type="PIRSR" id="PIRSR001434-2"/>
    </source>
</evidence>
<feature type="modified residue" description="N6-(pyridoxal phosphate)lysine" evidence="8">
    <location>
        <position position="195"/>
    </location>
</feature>
<dbReference type="PANTHER" id="PTHR11808">
    <property type="entry name" value="TRANS-SULFURATION ENZYME FAMILY MEMBER"/>
    <property type="match status" value="1"/>
</dbReference>
<keyword evidence="6" id="KW-0486">Methionine biosynthesis</keyword>
<organism evidence="10 11">
    <name type="scientific">Pelobacter propionicus (strain DSM 2379 / NBRC 103807 / OttBd1)</name>
    <dbReference type="NCBI Taxonomy" id="338966"/>
    <lineage>
        <taxon>Bacteria</taxon>
        <taxon>Pseudomonadati</taxon>
        <taxon>Thermodesulfobacteriota</taxon>
        <taxon>Desulfuromonadia</taxon>
        <taxon>Desulfuromonadales</taxon>
        <taxon>Desulfuromonadaceae</taxon>
        <taxon>Pelobacter</taxon>
    </lineage>
</organism>
<comment type="cofactor">
    <cofactor evidence="1 9">
        <name>pyridoxal 5'-phosphate</name>
        <dbReference type="ChEBI" id="CHEBI:597326"/>
    </cofactor>
</comment>
<dbReference type="FunFam" id="3.40.640.10:FF:000009">
    <property type="entry name" value="Cystathionine gamma-synthase homolog"/>
    <property type="match status" value="1"/>
</dbReference>
<protein>
    <recommendedName>
        <fullName evidence="3">cysteine-S-conjugate beta-lyase</fullName>
        <ecNumber evidence="3">4.4.1.13</ecNumber>
    </recommendedName>
</protein>
<dbReference type="InterPro" id="IPR054542">
    <property type="entry name" value="Cys_met_metab_PP"/>
</dbReference>
<evidence type="ECO:0000313" key="11">
    <source>
        <dbReference type="Proteomes" id="UP000006732"/>
    </source>
</evidence>
<dbReference type="OrthoDB" id="9805807at2"/>
<dbReference type="Pfam" id="PF01053">
    <property type="entry name" value="Cys_Met_Meta_PP"/>
    <property type="match status" value="1"/>
</dbReference>
<dbReference type="KEGG" id="ppd:Ppro_1831"/>
<evidence type="ECO:0000256" key="2">
    <source>
        <dbReference type="ARBA" id="ARBA00009077"/>
    </source>
</evidence>
<evidence type="ECO:0000256" key="7">
    <source>
        <dbReference type="ARBA" id="ARBA00023239"/>
    </source>
</evidence>
<dbReference type="Gene3D" id="3.90.1150.10">
    <property type="entry name" value="Aspartate Aminotransferase, domain 1"/>
    <property type="match status" value="1"/>
</dbReference>
<dbReference type="FunFam" id="3.90.1150.10:FF:000033">
    <property type="entry name" value="Cystathionine gamma-synthase"/>
    <property type="match status" value="1"/>
</dbReference>
<dbReference type="EMBL" id="CP000482">
    <property type="protein sequence ID" value="ABK99443.1"/>
    <property type="molecule type" value="Genomic_DNA"/>
</dbReference>
<evidence type="ECO:0000256" key="3">
    <source>
        <dbReference type="ARBA" id="ARBA00012224"/>
    </source>
</evidence>
<dbReference type="eggNOG" id="COG0626">
    <property type="taxonomic scope" value="Bacteria"/>
</dbReference>
<evidence type="ECO:0000256" key="4">
    <source>
        <dbReference type="ARBA" id="ARBA00022605"/>
    </source>
</evidence>
<keyword evidence="7 10" id="KW-0456">Lyase</keyword>
<evidence type="ECO:0000256" key="9">
    <source>
        <dbReference type="RuleBase" id="RU362118"/>
    </source>
</evidence>
<dbReference type="GO" id="GO:0047804">
    <property type="term" value="F:cysteine-S-conjugate beta-lyase activity"/>
    <property type="evidence" value="ECO:0007669"/>
    <property type="project" value="UniProtKB-EC"/>
</dbReference>
<dbReference type="GO" id="GO:0005737">
    <property type="term" value="C:cytoplasm"/>
    <property type="evidence" value="ECO:0007669"/>
    <property type="project" value="TreeGrafter"/>
</dbReference>
<dbReference type="InterPro" id="IPR015421">
    <property type="entry name" value="PyrdxlP-dep_Trfase_major"/>
</dbReference>
<proteinExistence type="inferred from homology"/>
<gene>
    <name evidence="10" type="ordered locus">Ppro_1831</name>
</gene>
<dbReference type="AlphaFoldDB" id="A1AQ23"/>
<dbReference type="GO" id="GO:0009086">
    <property type="term" value="P:methionine biosynthetic process"/>
    <property type="evidence" value="ECO:0007669"/>
    <property type="project" value="UniProtKB-KW"/>
</dbReference>
<dbReference type="EC" id="4.4.1.13" evidence="3"/>
<evidence type="ECO:0000256" key="1">
    <source>
        <dbReference type="ARBA" id="ARBA00001933"/>
    </source>
</evidence>
<dbReference type="PANTHER" id="PTHR11808:SF50">
    <property type="entry name" value="CYSTATHIONINE BETA-LYASE"/>
    <property type="match status" value="1"/>
</dbReference>
<sequence length="381" mass="41578">MKFSTKLIHSGQTHDPLTGALGVPIYQTSTYRQQSLDQFGKYDYARSDNPTREALEEAVAALEGGNRGFAFSSGMAAISSTLLIFSPGDHLVVCDDVYGGAYRVLTQIFSRLGIHSTFVDATSLEAIEAAIKPETRGIYLETPSNPLLKVTDLRGVAELARDRGIVTLVDNTFMTPYLQRPLELGCDIVLHSATKFINGHSDVICGLAVVKDSELGERIRFIQNGFGAIPGPQDCFLTLRGLKTLKVRMDQSQKSAAAIVDWLGSQQRVTRIHYPGLADHPGYAIQRSQTDGAGAVFSFELDSLETTRRLLEQSRLSAFAVSLGGVESIISYPARMSHAAVPPEERRRKGITDTLVRLSVGLEDPDDLIAEMDSIFKSNPV</sequence>
<keyword evidence="4" id="KW-0028">Amino-acid biosynthesis</keyword>
<dbReference type="InterPro" id="IPR015422">
    <property type="entry name" value="PyrdxlP-dep_Trfase_small"/>
</dbReference>
<keyword evidence="5 8" id="KW-0663">Pyridoxal phosphate</keyword>
<keyword evidence="11" id="KW-1185">Reference proteome</keyword>